<evidence type="ECO:0000313" key="4">
    <source>
        <dbReference type="Proteomes" id="UP000231990"/>
    </source>
</evidence>
<dbReference type="Proteomes" id="UP000231990">
    <property type="component" value="Unassembled WGS sequence"/>
</dbReference>
<sequence length="219" mass="24855">MVEDQEGKISIPVNYVSIKGNLTVPKNSNQLVILIEGNDDKFGREPKVNVVALKKRLTSKSVASLVLESLLSEDERSIAFNHLDLTLLSNRLITITNWIRKNPKFSNLKIIYCTTFNGIRPVLLAAKRSFTKVDGIVAISGNYKEIDPKDWQHEFKIPVLVLYGELDSTDQKFPDREFFLKFGHPKSDQVIIKSSSNRFTDSDKWDLALDSICLWLGTL</sequence>
<reference evidence="3 4" key="1">
    <citation type="submission" date="2017-07" db="EMBL/GenBank/DDBJ databases">
        <title>Leptospira spp. isolated from tropical soils.</title>
        <authorList>
            <person name="Thibeaux R."/>
            <person name="Iraola G."/>
            <person name="Ferres I."/>
            <person name="Bierque E."/>
            <person name="Girault D."/>
            <person name="Soupe-Gilbert M.-E."/>
            <person name="Picardeau M."/>
            <person name="Goarant C."/>
        </authorList>
    </citation>
    <scope>NUCLEOTIDE SEQUENCE [LARGE SCALE GENOMIC DNA]</scope>
    <source>
        <strain evidence="2 4">FH1-B-B1</strain>
        <strain evidence="1 3">FH1-B-C1</strain>
    </source>
</reference>
<dbReference type="AlphaFoldDB" id="A0A2M9ZQQ5"/>
<evidence type="ECO:0000313" key="2">
    <source>
        <dbReference type="EMBL" id="PJZ74289.1"/>
    </source>
</evidence>
<proteinExistence type="predicted"/>
<dbReference type="InterPro" id="IPR029058">
    <property type="entry name" value="AB_hydrolase_fold"/>
</dbReference>
<evidence type="ECO:0008006" key="5">
    <source>
        <dbReference type="Google" id="ProtNLM"/>
    </source>
</evidence>
<dbReference type="Proteomes" id="UP000231962">
    <property type="component" value="Unassembled WGS sequence"/>
</dbReference>
<gene>
    <name evidence="1" type="ORF">CH360_05530</name>
    <name evidence="2" type="ORF">CH373_05110</name>
</gene>
<organism evidence="2 4">
    <name type="scientific">Leptospira perolatii</name>
    <dbReference type="NCBI Taxonomy" id="2023191"/>
    <lineage>
        <taxon>Bacteria</taxon>
        <taxon>Pseudomonadati</taxon>
        <taxon>Spirochaetota</taxon>
        <taxon>Spirochaetia</taxon>
        <taxon>Leptospirales</taxon>
        <taxon>Leptospiraceae</taxon>
        <taxon>Leptospira</taxon>
    </lineage>
</organism>
<evidence type="ECO:0000313" key="1">
    <source>
        <dbReference type="EMBL" id="PJZ70453.1"/>
    </source>
</evidence>
<protein>
    <recommendedName>
        <fullName evidence="5">Alpha/beta hydrolase</fullName>
    </recommendedName>
</protein>
<evidence type="ECO:0000313" key="3">
    <source>
        <dbReference type="Proteomes" id="UP000231962"/>
    </source>
</evidence>
<comment type="caution">
    <text evidence="2">The sequence shown here is derived from an EMBL/GenBank/DDBJ whole genome shotgun (WGS) entry which is preliminary data.</text>
</comment>
<name>A0A2M9ZQQ5_9LEPT</name>
<keyword evidence="3" id="KW-1185">Reference proteome</keyword>
<dbReference type="EMBL" id="NPDY01000003">
    <property type="protein sequence ID" value="PJZ70453.1"/>
    <property type="molecule type" value="Genomic_DNA"/>
</dbReference>
<dbReference type="EMBL" id="NPDZ01000002">
    <property type="protein sequence ID" value="PJZ74289.1"/>
    <property type="molecule type" value="Genomic_DNA"/>
</dbReference>
<dbReference type="Gene3D" id="3.40.50.1820">
    <property type="entry name" value="alpha/beta hydrolase"/>
    <property type="match status" value="1"/>
</dbReference>
<accession>A0A2M9ZQQ5</accession>